<evidence type="ECO:0000256" key="4">
    <source>
        <dbReference type="ARBA" id="ARBA00022801"/>
    </source>
</evidence>
<comment type="cofactor">
    <cofactor evidence="1">
        <name>Mn(2+)</name>
        <dbReference type="ChEBI" id="CHEBI:29035"/>
    </cofactor>
</comment>
<protein>
    <submittedName>
        <fullName evidence="8">CoA pyrophosphatase</fullName>
    </submittedName>
</protein>
<dbReference type="GO" id="GO:0010945">
    <property type="term" value="F:coenzyme A diphosphatase activity"/>
    <property type="evidence" value="ECO:0007669"/>
    <property type="project" value="InterPro"/>
</dbReference>
<dbReference type="Pfam" id="PF00293">
    <property type="entry name" value="NUDIX"/>
    <property type="match status" value="1"/>
</dbReference>
<dbReference type="Gene3D" id="3.90.79.10">
    <property type="entry name" value="Nucleoside Triphosphate Pyrophosphohydrolase"/>
    <property type="match status" value="1"/>
</dbReference>
<dbReference type="CDD" id="cd03426">
    <property type="entry name" value="NUDIX_CoAse_Nudt7"/>
    <property type="match status" value="1"/>
</dbReference>
<evidence type="ECO:0000256" key="2">
    <source>
        <dbReference type="ARBA" id="ARBA00001946"/>
    </source>
</evidence>
<comment type="caution">
    <text evidence="8">The sequence shown here is derived from an EMBL/GenBank/DDBJ whole genome shotgun (WGS) entry which is preliminary data.</text>
</comment>
<dbReference type="PANTHER" id="PTHR12992">
    <property type="entry name" value="NUDIX HYDROLASE"/>
    <property type="match status" value="1"/>
</dbReference>
<dbReference type="PANTHER" id="PTHR12992:SF11">
    <property type="entry name" value="MITOCHONDRIAL COENZYME A DIPHOSPHATASE NUDT8"/>
    <property type="match status" value="1"/>
</dbReference>
<keyword evidence="4" id="KW-0378">Hydrolase</keyword>
<keyword evidence="9" id="KW-1185">Reference proteome</keyword>
<reference evidence="8 9" key="1">
    <citation type="submission" date="2018-03" db="EMBL/GenBank/DDBJ databases">
        <title>Comparative genomics illustrates the genes involved in a hyperalkaliphilic mechanisms of Serpentinomonas isolated from highly-alkaline calcium-rich serpentinized springs.</title>
        <authorList>
            <person name="Suzuki S."/>
            <person name="Ishii S."/>
            <person name="Walworth N."/>
            <person name="Bird L."/>
            <person name="Kuenen J.G."/>
            <person name="Nealson K.H."/>
        </authorList>
    </citation>
    <scope>NUCLEOTIDE SEQUENCE [LARGE SCALE GENOMIC DNA]</scope>
    <source>
        <strain evidence="8 9">83</strain>
    </source>
</reference>
<evidence type="ECO:0000313" key="8">
    <source>
        <dbReference type="EMBL" id="PRD68978.1"/>
    </source>
</evidence>
<dbReference type="AlphaFoldDB" id="A0A2S9KEV5"/>
<evidence type="ECO:0000259" key="7">
    <source>
        <dbReference type="PROSITE" id="PS51462"/>
    </source>
</evidence>
<gene>
    <name evidence="8" type="ORF">C6P61_08365</name>
</gene>
<dbReference type="RefSeq" id="WP_105729479.1">
    <property type="nucleotide sequence ID" value="NZ_PVLR01000021.1"/>
</dbReference>
<dbReference type="InterPro" id="IPR000086">
    <property type="entry name" value="NUDIX_hydrolase_dom"/>
</dbReference>
<dbReference type="EMBL" id="PVLR01000021">
    <property type="protein sequence ID" value="PRD68978.1"/>
    <property type="molecule type" value="Genomic_DNA"/>
</dbReference>
<evidence type="ECO:0000256" key="5">
    <source>
        <dbReference type="ARBA" id="ARBA00022842"/>
    </source>
</evidence>
<dbReference type="InterPro" id="IPR045121">
    <property type="entry name" value="CoAse"/>
</dbReference>
<accession>A0A2S9KEV5</accession>
<dbReference type="PROSITE" id="PS51462">
    <property type="entry name" value="NUDIX"/>
    <property type="match status" value="1"/>
</dbReference>
<evidence type="ECO:0000256" key="1">
    <source>
        <dbReference type="ARBA" id="ARBA00001936"/>
    </source>
</evidence>
<evidence type="ECO:0000256" key="3">
    <source>
        <dbReference type="ARBA" id="ARBA00022723"/>
    </source>
</evidence>
<evidence type="ECO:0000256" key="6">
    <source>
        <dbReference type="ARBA" id="ARBA00023211"/>
    </source>
</evidence>
<evidence type="ECO:0000313" key="9">
    <source>
        <dbReference type="Proteomes" id="UP000238326"/>
    </source>
</evidence>
<feature type="domain" description="Nudix hydrolase" evidence="7">
    <location>
        <begin position="55"/>
        <end position="186"/>
    </location>
</feature>
<keyword evidence="5" id="KW-0460">Magnesium</keyword>
<dbReference type="NCBIfam" id="NF007980">
    <property type="entry name" value="PRK10707.1"/>
    <property type="match status" value="1"/>
</dbReference>
<dbReference type="OrthoDB" id="9802805at2"/>
<dbReference type="InterPro" id="IPR015797">
    <property type="entry name" value="NUDIX_hydrolase-like_dom_sf"/>
</dbReference>
<proteinExistence type="predicted"/>
<sequence length="220" mass="24600">MLDPRTAPLIGTDRQLPALPAQRLLGPALRQRFATPLVWQPESVRDPHLPADQRLRHAAVLLPIVLRDLPTVLLTRRSDHLPSHQGQIAFPGGKVDPTDADAVAAALREAEEEVGLAPDLVEVLGLLPDYLTGSAFRITPVVALVRPDYEPRPNPHEVADLFEVPLAFLMDPAHHRRQGLDWEGRRHEWFAMPYQQDGAERYIWGATAGMLRNLYHFLAA</sequence>
<comment type="cofactor">
    <cofactor evidence="2">
        <name>Mg(2+)</name>
        <dbReference type="ChEBI" id="CHEBI:18420"/>
    </cofactor>
</comment>
<dbReference type="GO" id="GO:0046872">
    <property type="term" value="F:metal ion binding"/>
    <property type="evidence" value="ECO:0007669"/>
    <property type="project" value="UniProtKB-KW"/>
</dbReference>
<organism evidence="8 9">
    <name type="scientific">Malikia spinosa</name>
    <dbReference type="NCBI Taxonomy" id="86180"/>
    <lineage>
        <taxon>Bacteria</taxon>
        <taxon>Pseudomonadati</taxon>
        <taxon>Pseudomonadota</taxon>
        <taxon>Betaproteobacteria</taxon>
        <taxon>Burkholderiales</taxon>
        <taxon>Comamonadaceae</taxon>
        <taxon>Malikia</taxon>
    </lineage>
</organism>
<keyword evidence="6" id="KW-0464">Manganese</keyword>
<name>A0A2S9KEV5_9BURK</name>
<keyword evidence="3" id="KW-0479">Metal-binding</keyword>
<dbReference type="Proteomes" id="UP000238326">
    <property type="component" value="Unassembled WGS sequence"/>
</dbReference>
<dbReference type="SUPFAM" id="SSF55811">
    <property type="entry name" value="Nudix"/>
    <property type="match status" value="1"/>
</dbReference>